<dbReference type="OrthoDB" id="9815567at2"/>
<gene>
    <name evidence="2" type="ordered locus">AZOLI_p50056</name>
</gene>
<evidence type="ECO:0000313" key="3">
    <source>
        <dbReference type="Proteomes" id="UP000005667"/>
    </source>
</evidence>
<dbReference type="AlphaFoldDB" id="G7ZHQ4"/>
<reference evidence="3" key="1">
    <citation type="journal article" date="2011" name="PLoS Genet.">
        <title>Azospirillum genomes reveal transition of bacteria from aquatic to terrestrial environments.</title>
        <authorList>
            <person name="Wisniewski-Dye F."/>
            <person name="Borziak K."/>
            <person name="Khalsa-Moyers G."/>
            <person name="Alexandre G."/>
            <person name="Sukharnikov L.O."/>
            <person name="Wuichet K."/>
            <person name="Hurst G.B."/>
            <person name="McDonald W.H."/>
            <person name="Robertson J.S."/>
            <person name="Barbe V."/>
            <person name="Calteau A."/>
            <person name="Rouy Z."/>
            <person name="Mangenot S."/>
            <person name="Prigent-Combaret C."/>
            <person name="Normand P."/>
            <person name="Boyer M."/>
            <person name="Siguier P."/>
            <person name="Dessaux Y."/>
            <person name="Elmerich C."/>
            <person name="Condemine G."/>
            <person name="Krishnen G."/>
            <person name="Kennedy I."/>
            <person name="Paterson A.H."/>
            <person name="Gonzalez V."/>
            <person name="Mavingui P."/>
            <person name="Zhulin I.B."/>
        </authorList>
    </citation>
    <scope>NUCLEOTIDE SEQUENCE [LARGE SCALE GENOMIC DNA]</scope>
    <source>
        <strain evidence="3">4B</strain>
    </source>
</reference>
<dbReference type="HOGENOM" id="CLU_2931212_0_0_5"/>
<sequence>MTRSAINKLPDRLLAKAPVIRHDDPQDGHSRRQTSTAGAAVFQADIIEAAVCEARAGAEG</sequence>
<dbReference type="EMBL" id="FQ311873">
    <property type="protein sequence ID" value="CBS91062.1"/>
    <property type="molecule type" value="Genomic_DNA"/>
</dbReference>
<organism evidence="2 3">
    <name type="scientific">Azospirillum lipoferum (strain 4B)</name>
    <dbReference type="NCBI Taxonomy" id="862719"/>
    <lineage>
        <taxon>Bacteria</taxon>
        <taxon>Pseudomonadati</taxon>
        <taxon>Pseudomonadota</taxon>
        <taxon>Alphaproteobacteria</taxon>
        <taxon>Rhodospirillales</taxon>
        <taxon>Azospirillaceae</taxon>
        <taxon>Azospirillum</taxon>
    </lineage>
</organism>
<dbReference type="Proteomes" id="UP000005667">
    <property type="component" value="Plasmid AZO_p5"/>
</dbReference>
<evidence type="ECO:0000313" key="2">
    <source>
        <dbReference type="EMBL" id="CBS91062.1"/>
    </source>
</evidence>
<dbReference type="RefSeq" id="WP_014249895.1">
    <property type="nucleotide sequence ID" value="NC_016624.1"/>
</dbReference>
<geneLocation type="plasmid" evidence="2 3">
    <name>AZO_p5</name>
</geneLocation>
<evidence type="ECO:0000256" key="1">
    <source>
        <dbReference type="SAM" id="MobiDB-lite"/>
    </source>
</evidence>
<feature type="region of interest" description="Disordered" evidence="1">
    <location>
        <begin position="16"/>
        <end position="37"/>
    </location>
</feature>
<keyword evidence="3" id="KW-1185">Reference proteome</keyword>
<keyword evidence="2" id="KW-0614">Plasmid</keyword>
<protein>
    <submittedName>
        <fullName evidence="2">Uncharacterized protein</fullName>
    </submittedName>
</protein>
<feature type="compositionally biased region" description="Basic and acidic residues" evidence="1">
    <location>
        <begin position="16"/>
        <end position="30"/>
    </location>
</feature>
<name>G7ZHQ4_AZOL4</name>
<proteinExistence type="predicted"/>
<dbReference type="KEGG" id="ali:AZOLI_p50056"/>
<accession>G7ZHQ4</accession>